<protein>
    <submittedName>
        <fullName evidence="1">Uncharacterized protein</fullName>
    </submittedName>
</protein>
<name>A0A7X2ZDZ5_9BACL</name>
<dbReference type="EMBL" id="WNZX01000016">
    <property type="protein sequence ID" value="MUG72575.1"/>
    <property type="molecule type" value="Genomic_DNA"/>
</dbReference>
<evidence type="ECO:0000313" key="1">
    <source>
        <dbReference type="EMBL" id="MUG72575.1"/>
    </source>
</evidence>
<evidence type="ECO:0000313" key="2">
    <source>
        <dbReference type="Proteomes" id="UP000450917"/>
    </source>
</evidence>
<accession>A0A7X2ZDZ5</accession>
<comment type="caution">
    <text evidence="1">The sequence shown here is derived from an EMBL/GenBank/DDBJ whole genome shotgun (WGS) entry which is preliminary data.</text>
</comment>
<reference evidence="1 2" key="1">
    <citation type="submission" date="2019-11" db="EMBL/GenBank/DDBJ databases">
        <title>Draft genome sequences of five Paenibacillus species of dairy origin.</title>
        <authorList>
            <person name="Olajide A.M."/>
            <person name="Chen S."/>
            <person name="Lapointe G."/>
        </authorList>
    </citation>
    <scope>NUCLEOTIDE SEQUENCE [LARGE SCALE GENOMIC DNA]</scope>
    <source>
        <strain evidence="1 2">2CS3</strain>
    </source>
</reference>
<sequence>MSISRFTRYAALFGLTVLLVSGCTDRQQLKEEWQQAAAKQEQALSYQFSGELDLQLDASLFEGAPPLTAGLLSVFKESRIAYSGKASLNEPVQLEADVKLTPKGADSGLELPILLKDNKLYLHMPAVNKTDEFFMLPLGSNADRLKNTGRMSASVSGKLLQAANPDWLESSGNDEPLAGGETAKHISMLVTDKNKQQAASYLAAVLPAIADEWLSSGLIGEAQAKAWKEASRSLQVTAPSSLETWIDSQGFIRQQKAQLRFTLKEGGAVHAIQWTHRIDAVNQPQTFEKETPKLLKNTDEILRLLPKASPN</sequence>
<keyword evidence="2" id="KW-1185">Reference proteome</keyword>
<dbReference type="RefSeq" id="WP_054800016.1">
    <property type="nucleotide sequence ID" value="NZ_WNZX01000016.1"/>
</dbReference>
<proteinExistence type="predicted"/>
<dbReference type="AlphaFoldDB" id="A0A7X2ZDZ5"/>
<gene>
    <name evidence="1" type="ORF">GNP93_18050</name>
</gene>
<dbReference type="Proteomes" id="UP000450917">
    <property type="component" value="Unassembled WGS sequence"/>
</dbReference>
<organism evidence="1 2">
    <name type="scientific">Paenibacillus validus</name>
    <dbReference type="NCBI Taxonomy" id="44253"/>
    <lineage>
        <taxon>Bacteria</taxon>
        <taxon>Bacillati</taxon>
        <taxon>Bacillota</taxon>
        <taxon>Bacilli</taxon>
        <taxon>Bacillales</taxon>
        <taxon>Paenibacillaceae</taxon>
        <taxon>Paenibacillus</taxon>
    </lineage>
</organism>
<dbReference type="PROSITE" id="PS51257">
    <property type="entry name" value="PROKAR_LIPOPROTEIN"/>
    <property type="match status" value="1"/>
</dbReference>